<feature type="transmembrane region" description="Helical" evidence="1">
    <location>
        <begin position="37"/>
        <end position="54"/>
    </location>
</feature>
<dbReference type="Proteomes" id="UP000829998">
    <property type="component" value="Chromosome"/>
</dbReference>
<accession>A0ABY4LU70</accession>
<feature type="transmembrane region" description="Helical" evidence="1">
    <location>
        <begin position="74"/>
        <end position="93"/>
    </location>
</feature>
<evidence type="ECO:0000313" key="3">
    <source>
        <dbReference type="Proteomes" id="UP000829998"/>
    </source>
</evidence>
<feature type="transmembrane region" description="Helical" evidence="1">
    <location>
        <begin position="12"/>
        <end position="31"/>
    </location>
</feature>
<proteinExistence type="predicted"/>
<gene>
    <name evidence="2" type="ORF">M0M44_04690</name>
</gene>
<keyword evidence="1" id="KW-0812">Transmembrane</keyword>
<name>A0ABY4LU70_9FLAO</name>
<keyword evidence="3" id="KW-1185">Reference proteome</keyword>
<dbReference type="EMBL" id="CP096829">
    <property type="protein sequence ID" value="UPZ16639.1"/>
    <property type="molecule type" value="Genomic_DNA"/>
</dbReference>
<sequence length="145" mass="17229">MEKFEIDIKWGSYLFMANIIASIFIALLMFLIDRNSIAYIIILVAVFQLFYFTIKAIRENKKHGLSKGVRKIFVFFRVLIFSYLLSSFLRMTSEVDAQPFSLLFPHRKKNLSEFLIEDDLDEREEITLNDLIPKFKKFARLIPYK</sequence>
<evidence type="ECO:0000313" key="2">
    <source>
        <dbReference type="EMBL" id="UPZ16639.1"/>
    </source>
</evidence>
<keyword evidence="1" id="KW-1133">Transmembrane helix</keyword>
<keyword evidence="1" id="KW-0472">Membrane</keyword>
<reference evidence="2 3" key="1">
    <citation type="submission" date="2022-04" db="EMBL/GenBank/DDBJ databases">
        <authorList>
            <person name="Ra J.-S."/>
            <person name="Kim S.-B."/>
        </authorList>
    </citation>
    <scope>NUCLEOTIDE SEQUENCE [LARGE SCALE GENOMIC DNA]</scope>
    <source>
        <strain evidence="2 3">MMS21-Er5</strain>
    </source>
</reference>
<protein>
    <submittedName>
        <fullName evidence="2">Uncharacterized protein</fullName>
    </submittedName>
</protein>
<evidence type="ECO:0000256" key="1">
    <source>
        <dbReference type="SAM" id="Phobius"/>
    </source>
</evidence>
<organism evidence="2 3">
    <name type="scientific">Flavobacterium humidisoli</name>
    <dbReference type="NCBI Taxonomy" id="2937442"/>
    <lineage>
        <taxon>Bacteria</taxon>
        <taxon>Pseudomonadati</taxon>
        <taxon>Bacteroidota</taxon>
        <taxon>Flavobacteriia</taxon>
        <taxon>Flavobacteriales</taxon>
        <taxon>Flavobacteriaceae</taxon>
        <taxon>Flavobacterium</taxon>
    </lineage>
</organism>
<dbReference type="RefSeq" id="WP_248728726.1">
    <property type="nucleotide sequence ID" value="NZ_CP096829.1"/>
</dbReference>